<accession>A0A7S2XYH0</accession>
<dbReference type="AlphaFoldDB" id="A0A7S2XYH0"/>
<dbReference type="Pfam" id="PF04749">
    <property type="entry name" value="PLAC8"/>
    <property type="match status" value="2"/>
</dbReference>
<dbReference type="NCBIfam" id="TIGR01571">
    <property type="entry name" value="A_thal_Cys_rich"/>
    <property type="match status" value="1"/>
</dbReference>
<proteinExistence type="predicted"/>
<gene>
    <name evidence="1" type="ORF">FJAP1339_LOCUS8292</name>
</gene>
<sequence length="250" mass="27470">MEEQPENQGQPVMLQVPVQAIETAIAEAATDEQWQNGLCQCAGGSFGTCFYGLFCPCCAIATARTYYDGSNWCFNCLVTPHLAARDIIREGYNIKGSWLSDIFLTIFCAGCSAVQLMNEVETRGLVSADFGTARPPDPQPWTKKGVCSNFGNFFFGMCCPHCAISQARSSFDGSEFCFNCCCVSPCLARSVIREGYNIEGNCFGDLIYPCCCPSCAACQMLNEVDERGKVNKRTVVMQQNLDAQVMNRVR</sequence>
<name>A0A7S2XYH0_9STRA</name>
<protein>
    <submittedName>
        <fullName evidence="1">Uncharacterized protein</fullName>
    </submittedName>
</protein>
<dbReference type="InterPro" id="IPR006461">
    <property type="entry name" value="PLAC_motif_containing"/>
</dbReference>
<reference evidence="1" key="1">
    <citation type="submission" date="2021-01" db="EMBL/GenBank/DDBJ databases">
        <authorList>
            <person name="Corre E."/>
            <person name="Pelletier E."/>
            <person name="Niang G."/>
            <person name="Scheremetjew M."/>
            <person name="Finn R."/>
            <person name="Kale V."/>
            <person name="Holt S."/>
            <person name="Cochrane G."/>
            <person name="Meng A."/>
            <person name="Brown T."/>
            <person name="Cohen L."/>
        </authorList>
    </citation>
    <scope>NUCLEOTIDE SEQUENCE</scope>
    <source>
        <strain evidence="1">CCMP1661</strain>
    </source>
</reference>
<organism evidence="1">
    <name type="scientific">Fibrocapsa japonica</name>
    <dbReference type="NCBI Taxonomy" id="94617"/>
    <lineage>
        <taxon>Eukaryota</taxon>
        <taxon>Sar</taxon>
        <taxon>Stramenopiles</taxon>
        <taxon>Ochrophyta</taxon>
        <taxon>Raphidophyceae</taxon>
        <taxon>Chattonellales</taxon>
        <taxon>Chattonellaceae</taxon>
        <taxon>Fibrocapsa</taxon>
    </lineage>
</organism>
<dbReference type="PANTHER" id="PTHR15907">
    <property type="entry name" value="DUF614 FAMILY PROTEIN-RELATED"/>
    <property type="match status" value="1"/>
</dbReference>
<dbReference type="EMBL" id="HBHR01016566">
    <property type="protein sequence ID" value="CAD9867898.1"/>
    <property type="molecule type" value="Transcribed_RNA"/>
</dbReference>
<evidence type="ECO:0000313" key="1">
    <source>
        <dbReference type="EMBL" id="CAD9867898.1"/>
    </source>
</evidence>